<dbReference type="RefSeq" id="WP_202766099.1">
    <property type="nucleotide sequence ID" value="NZ_JAESWA010000015.1"/>
</dbReference>
<dbReference type="SUPFAM" id="SSF51215">
    <property type="entry name" value="Regulatory protein AraC"/>
    <property type="match status" value="1"/>
</dbReference>
<dbReference type="InterPro" id="IPR020449">
    <property type="entry name" value="Tscrpt_reg_AraC-type_HTH"/>
</dbReference>
<dbReference type="Gene3D" id="1.10.10.60">
    <property type="entry name" value="Homeodomain-like"/>
    <property type="match status" value="2"/>
</dbReference>
<keyword evidence="1" id="KW-0805">Transcription regulation</keyword>
<comment type="caution">
    <text evidence="5">The sequence shown here is derived from an EMBL/GenBank/DDBJ whole genome shotgun (WGS) entry which is preliminary data.</text>
</comment>
<dbReference type="Pfam" id="PF12833">
    <property type="entry name" value="HTH_18"/>
    <property type="match status" value="1"/>
</dbReference>
<evidence type="ECO:0000259" key="4">
    <source>
        <dbReference type="PROSITE" id="PS01124"/>
    </source>
</evidence>
<dbReference type="InterPro" id="IPR018062">
    <property type="entry name" value="HTH_AraC-typ_CS"/>
</dbReference>
<proteinExistence type="predicted"/>
<dbReference type="PROSITE" id="PS00041">
    <property type="entry name" value="HTH_ARAC_FAMILY_1"/>
    <property type="match status" value="1"/>
</dbReference>
<dbReference type="InterPro" id="IPR018060">
    <property type="entry name" value="HTH_AraC"/>
</dbReference>
<keyword evidence="2" id="KW-0238">DNA-binding</keyword>
<feature type="domain" description="HTH araC/xylS-type" evidence="4">
    <location>
        <begin position="195"/>
        <end position="293"/>
    </location>
</feature>
<dbReference type="GO" id="GO:0043565">
    <property type="term" value="F:sequence-specific DNA binding"/>
    <property type="evidence" value="ECO:0007669"/>
    <property type="project" value="InterPro"/>
</dbReference>
<dbReference type="PRINTS" id="PR00032">
    <property type="entry name" value="HTHARAC"/>
</dbReference>
<dbReference type="InterPro" id="IPR014710">
    <property type="entry name" value="RmlC-like_jellyroll"/>
</dbReference>
<name>A0A937K1S7_9CLOT</name>
<dbReference type="PROSITE" id="PS01124">
    <property type="entry name" value="HTH_ARAC_FAMILY_2"/>
    <property type="match status" value="1"/>
</dbReference>
<dbReference type="InterPro" id="IPR009057">
    <property type="entry name" value="Homeodomain-like_sf"/>
</dbReference>
<evidence type="ECO:0000256" key="2">
    <source>
        <dbReference type="ARBA" id="ARBA00023125"/>
    </source>
</evidence>
<reference evidence="5" key="1">
    <citation type="submission" date="2021-01" db="EMBL/GenBank/DDBJ databases">
        <title>Genome public.</title>
        <authorList>
            <person name="Liu C."/>
            <person name="Sun Q."/>
        </authorList>
    </citation>
    <scope>NUCLEOTIDE SEQUENCE</scope>
    <source>
        <strain evidence="5">YIM B02565</strain>
    </source>
</reference>
<dbReference type="InterPro" id="IPR003313">
    <property type="entry name" value="AraC-bd"/>
</dbReference>
<dbReference type="Proteomes" id="UP000623681">
    <property type="component" value="Unassembled WGS sequence"/>
</dbReference>
<dbReference type="Pfam" id="PF02311">
    <property type="entry name" value="AraC_binding"/>
    <property type="match status" value="1"/>
</dbReference>
<organism evidence="5 6">
    <name type="scientific">Clostridium paridis</name>
    <dbReference type="NCBI Taxonomy" id="2803863"/>
    <lineage>
        <taxon>Bacteria</taxon>
        <taxon>Bacillati</taxon>
        <taxon>Bacillota</taxon>
        <taxon>Clostridia</taxon>
        <taxon>Eubacteriales</taxon>
        <taxon>Clostridiaceae</taxon>
        <taxon>Clostridium</taxon>
    </lineage>
</organism>
<accession>A0A937K1S7</accession>
<dbReference type="PANTHER" id="PTHR43280:SF28">
    <property type="entry name" value="HTH-TYPE TRANSCRIPTIONAL ACTIVATOR RHAS"/>
    <property type="match status" value="1"/>
</dbReference>
<dbReference type="SMART" id="SM00342">
    <property type="entry name" value="HTH_ARAC"/>
    <property type="match status" value="1"/>
</dbReference>
<dbReference type="CDD" id="cd02208">
    <property type="entry name" value="cupin_RmlC-like"/>
    <property type="match status" value="1"/>
</dbReference>
<dbReference type="PANTHER" id="PTHR43280">
    <property type="entry name" value="ARAC-FAMILY TRANSCRIPTIONAL REGULATOR"/>
    <property type="match status" value="1"/>
</dbReference>
<dbReference type="SUPFAM" id="SSF46689">
    <property type="entry name" value="Homeodomain-like"/>
    <property type="match status" value="2"/>
</dbReference>
<protein>
    <submittedName>
        <fullName evidence="5">Helix-turn-helix transcriptional regulator</fullName>
    </submittedName>
</protein>
<dbReference type="AlphaFoldDB" id="A0A937K1S7"/>
<evidence type="ECO:0000313" key="5">
    <source>
        <dbReference type="EMBL" id="MBL4930716.1"/>
    </source>
</evidence>
<keyword evidence="3" id="KW-0804">Transcription</keyword>
<evidence type="ECO:0000256" key="1">
    <source>
        <dbReference type="ARBA" id="ARBA00023015"/>
    </source>
</evidence>
<dbReference type="InterPro" id="IPR037923">
    <property type="entry name" value="HTH-like"/>
</dbReference>
<sequence length="294" mass="34311">MNSTSLSNLDSPKMKIDYDINIEFPIKIRCYEHAEPGPIVESHFHDHFMLCYIANGECIVHCNSKHIAAKKDDLIVINNNDAHYIECLCTNLIYYIIKIDFAFLLGNQKDLDKTDYIKALIKNNVRFSNEIPKHKELLEEIQTLIIESQNKNLGYELIVKSSIFRIIVILLRNNLESISISKNNRKSLYSMNNLKEVLEYIDSHYSEKITLSELASMSNLSKHHFCRLFKRFTGKTFTDYINLLRINKAISLLKDKDLNINEVALCVGFNDSNYFSRIFKRYKNISPNKIRDLK</sequence>
<dbReference type="Gene3D" id="2.60.120.10">
    <property type="entry name" value="Jelly Rolls"/>
    <property type="match status" value="1"/>
</dbReference>
<gene>
    <name evidence="5" type="ORF">JK634_02780</name>
</gene>
<evidence type="ECO:0000313" key="6">
    <source>
        <dbReference type="Proteomes" id="UP000623681"/>
    </source>
</evidence>
<evidence type="ECO:0000256" key="3">
    <source>
        <dbReference type="ARBA" id="ARBA00023163"/>
    </source>
</evidence>
<dbReference type="EMBL" id="JAESWA010000015">
    <property type="protein sequence ID" value="MBL4930716.1"/>
    <property type="molecule type" value="Genomic_DNA"/>
</dbReference>
<keyword evidence="6" id="KW-1185">Reference proteome</keyword>
<dbReference type="GO" id="GO:0003700">
    <property type="term" value="F:DNA-binding transcription factor activity"/>
    <property type="evidence" value="ECO:0007669"/>
    <property type="project" value="InterPro"/>
</dbReference>